<dbReference type="InterPro" id="IPR042214">
    <property type="entry name" value="TruD_catalytic"/>
</dbReference>
<dbReference type="Gene3D" id="3.30.2350.20">
    <property type="entry name" value="TruD, catalytic domain"/>
    <property type="match status" value="2"/>
</dbReference>
<dbReference type="GO" id="GO:0009982">
    <property type="term" value="F:pseudouridine synthase activity"/>
    <property type="evidence" value="ECO:0007669"/>
    <property type="project" value="InterPro"/>
</dbReference>
<dbReference type="AlphaFoldDB" id="A0A8S1EAC7"/>
<evidence type="ECO:0000313" key="7">
    <source>
        <dbReference type="EMBL" id="CAB3398536.1"/>
    </source>
</evidence>
<keyword evidence="2" id="KW-0819">tRNA processing</keyword>
<dbReference type="EMBL" id="CADEPM010000001">
    <property type="protein sequence ID" value="CAB3398536.1"/>
    <property type="molecule type" value="Genomic_DNA"/>
</dbReference>
<sequence length="714" mass="80466">MSSLFNDDLLKPHIPRQGLPQGFKVRPLNSNDFSNGYLELLSQLTTVGDVSREKFMERFESMMNTNPKSYYITVIEDEASGKVVASASLVLEWKFIHEAGSRGRIEDVVTSKDYRGRNFSSFLNALLVSLAKSLGVYKMSLECVESLMETSFGLTEYVSAEKITEIPCLLKELYTDFIVQEILADKTVLEVPTAEDVLALATNEEKITINENVEIPTFLTDDHIKAFDERFNQKGNLVIVPVEGMDKDRRKAVHQFIRERYSGKLISELKPEGICVSHGHTNSSRKRKIWDEKTPKECHFTMAKENKDTVYSLGVIAKFLNVDRKLVKMCGIKDKRAVTVQRVSCRQVEEKKILSLNSRLRNILVYDCKYFDNPLQMGGHWGNRFSIILRNINENDVGVLESRLTVFETLGFVNYFGTQRFGSRDANTARVGLDIVKRDWEAAVKAILKNTLSPMNQSGTLGEAIRHFCETGDARAAYKKLRGAQTFATIEGTVLKHLGQGGTWQTAITEAIPIQTRSLYVHAYQSLIWNKVASRRVREAYTQVTDTDVGFDGQPLPADSSHFDIHIPLPGINEKFKDTQAYKWTSECLAEDGVTHESFAPLRDRFAIGESSRPLFGRVEDVSWQFIKHPEPRSFLQDGLYTRAIPDDQRNGPFTALQIKFNLASGCYATTALRQITGVDMGKTAMKANSEELRGAAAQKEENCVEPDEILGPV</sequence>
<dbReference type="PANTHER" id="PTHR13326:SF31">
    <property type="entry name" value="PSEUDOURIDYLATE SYNTHASE 7 HOMOLOG"/>
    <property type="match status" value="1"/>
</dbReference>
<evidence type="ECO:0000259" key="5">
    <source>
        <dbReference type="PROSITE" id="PS50984"/>
    </source>
</evidence>
<evidence type="ECO:0000256" key="4">
    <source>
        <dbReference type="ARBA" id="ARBA00036943"/>
    </source>
</evidence>
<dbReference type="GO" id="GO:0016747">
    <property type="term" value="F:acyltransferase activity, transferring groups other than amino-acyl groups"/>
    <property type="evidence" value="ECO:0007669"/>
    <property type="project" value="InterPro"/>
</dbReference>
<dbReference type="PROSITE" id="PS50984">
    <property type="entry name" value="TRUD"/>
    <property type="match status" value="1"/>
</dbReference>
<keyword evidence="8" id="KW-1185">Reference proteome</keyword>
<dbReference type="GO" id="GO:0008033">
    <property type="term" value="P:tRNA processing"/>
    <property type="evidence" value="ECO:0007669"/>
    <property type="project" value="UniProtKB-KW"/>
</dbReference>
<feature type="domain" description="TRUD" evidence="5">
    <location>
        <begin position="411"/>
        <end position="618"/>
    </location>
</feature>
<dbReference type="InterPro" id="IPR020103">
    <property type="entry name" value="PsdUridine_synth_cat_dom_sf"/>
</dbReference>
<name>A0A8S1EAC7_9PELO</name>
<dbReference type="PROSITE" id="PS01268">
    <property type="entry name" value="UPF0024"/>
    <property type="match status" value="1"/>
</dbReference>
<dbReference type="InterPro" id="IPR011760">
    <property type="entry name" value="PsdUridine_synth_TruD_insert"/>
</dbReference>
<dbReference type="InterPro" id="IPR016181">
    <property type="entry name" value="Acyl_CoA_acyltransferase"/>
</dbReference>
<dbReference type="GO" id="GO:0005634">
    <property type="term" value="C:nucleus"/>
    <property type="evidence" value="ECO:0007669"/>
    <property type="project" value="TreeGrafter"/>
</dbReference>
<dbReference type="NCBIfam" id="TIGR00094">
    <property type="entry name" value="tRNA_TruD_broad"/>
    <property type="match status" value="1"/>
</dbReference>
<dbReference type="InterPro" id="IPR020119">
    <property type="entry name" value="PsdUridine_synth_TruD_CS"/>
</dbReference>
<protein>
    <recommendedName>
        <fullName evidence="9">TRUD domain-containing protein</fullName>
    </recommendedName>
</protein>
<evidence type="ECO:0000313" key="8">
    <source>
        <dbReference type="Proteomes" id="UP000494206"/>
    </source>
</evidence>
<organism evidence="7 8">
    <name type="scientific">Caenorhabditis bovis</name>
    <dbReference type="NCBI Taxonomy" id="2654633"/>
    <lineage>
        <taxon>Eukaryota</taxon>
        <taxon>Metazoa</taxon>
        <taxon>Ecdysozoa</taxon>
        <taxon>Nematoda</taxon>
        <taxon>Chromadorea</taxon>
        <taxon>Rhabditida</taxon>
        <taxon>Rhabditina</taxon>
        <taxon>Rhabditomorpha</taxon>
        <taxon>Rhabditoidea</taxon>
        <taxon>Rhabditidae</taxon>
        <taxon>Peloderinae</taxon>
        <taxon>Caenorhabditis</taxon>
    </lineage>
</organism>
<dbReference type="SUPFAM" id="SSF55120">
    <property type="entry name" value="Pseudouridine synthase"/>
    <property type="match status" value="1"/>
</dbReference>
<dbReference type="Proteomes" id="UP000494206">
    <property type="component" value="Unassembled WGS sequence"/>
</dbReference>
<comment type="catalytic activity">
    <reaction evidence="4">
        <text>a uridine in tRNA = a pseudouridine in tRNA</text>
        <dbReference type="Rhea" id="RHEA:54572"/>
        <dbReference type="Rhea" id="RHEA-COMP:13339"/>
        <dbReference type="Rhea" id="RHEA-COMP:13934"/>
        <dbReference type="ChEBI" id="CHEBI:65314"/>
        <dbReference type="ChEBI" id="CHEBI:65315"/>
    </reaction>
</comment>
<accession>A0A8S1EAC7</accession>
<evidence type="ECO:0000256" key="2">
    <source>
        <dbReference type="ARBA" id="ARBA00022694"/>
    </source>
</evidence>
<evidence type="ECO:0000259" key="6">
    <source>
        <dbReference type="PROSITE" id="PS51186"/>
    </source>
</evidence>
<dbReference type="Pfam" id="PF00583">
    <property type="entry name" value="Acetyltransf_1"/>
    <property type="match status" value="1"/>
</dbReference>
<evidence type="ECO:0000256" key="3">
    <source>
        <dbReference type="ARBA" id="ARBA00023235"/>
    </source>
</evidence>
<keyword evidence="3" id="KW-0413">Isomerase</keyword>
<gene>
    <name evidence="7" type="ORF">CBOVIS_LOCUS1800</name>
</gene>
<dbReference type="InterPro" id="IPR001656">
    <property type="entry name" value="PsdUridine_synth_TruD"/>
</dbReference>
<comment type="caution">
    <text evidence="7">The sequence shown here is derived from an EMBL/GenBank/DDBJ whole genome shotgun (WGS) entry which is preliminary data.</text>
</comment>
<evidence type="ECO:0000256" key="1">
    <source>
        <dbReference type="ARBA" id="ARBA00007953"/>
    </source>
</evidence>
<dbReference type="PANTHER" id="PTHR13326">
    <property type="entry name" value="TRNA PSEUDOURIDINE SYNTHASE D"/>
    <property type="match status" value="1"/>
</dbReference>
<dbReference type="OrthoDB" id="447290at2759"/>
<dbReference type="PROSITE" id="PS51186">
    <property type="entry name" value="GNAT"/>
    <property type="match status" value="1"/>
</dbReference>
<feature type="domain" description="N-acetyltransferase" evidence="6">
    <location>
        <begin position="23"/>
        <end position="176"/>
    </location>
</feature>
<evidence type="ECO:0008006" key="9">
    <source>
        <dbReference type="Google" id="ProtNLM"/>
    </source>
</evidence>
<dbReference type="SUPFAM" id="SSF55729">
    <property type="entry name" value="Acyl-CoA N-acyltransferases (Nat)"/>
    <property type="match status" value="1"/>
</dbReference>
<dbReference type="CDD" id="cd02576">
    <property type="entry name" value="PseudoU_synth_ScPUS7"/>
    <property type="match status" value="1"/>
</dbReference>
<dbReference type="Pfam" id="PF01142">
    <property type="entry name" value="TruD"/>
    <property type="match status" value="1"/>
</dbReference>
<dbReference type="InterPro" id="IPR000182">
    <property type="entry name" value="GNAT_dom"/>
</dbReference>
<proteinExistence type="inferred from homology"/>
<dbReference type="GO" id="GO:0001522">
    <property type="term" value="P:pseudouridine synthesis"/>
    <property type="evidence" value="ECO:0007669"/>
    <property type="project" value="InterPro"/>
</dbReference>
<comment type="similarity">
    <text evidence="1">Belongs to the pseudouridine synthase TruD family.</text>
</comment>
<reference evidence="7 8" key="1">
    <citation type="submission" date="2020-04" db="EMBL/GenBank/DDBJ databases">
        <authorList>
            <person name="Laetsch R D."/>
            <person name="Stevens L."/>
            <person name="Kumar S."/>
            <person name="Blaxter L. M."/>
        </authorList>
    </citation>
    <scope>NUCLEOTIDE SEQUENCE [LARGE SCALE GENOMIC DNA]</scope>
</reference>
<dbReference type="GO" id="GO:0003723">
    <property type="term" value="F:RNA binding"/>
    <property type="evidence" value="ECO:0007669"/>
    <property type="project" value="InterPro"/>
</dbReference>
<dbReference type="Gene3D" id="3.40.630.30">
    <property type="match status" value="1"/>
</dbReference>